<accession>A0A183IXT4</accession>
<evidence type="ECO:0000313" key="3">
    <source>
        <dbReference type="WBParaSite" id="SBAD_0000874201-mRNA-1"/>
    </source>
</evidence>
<proteinExistence type="predicted"/>
<dbReference type="Proteomes" id="UP000270296">
    <property type="component" value="Unassembled WGS sequence"/>
</dbReference>
<dbReference type="AlphaFoldDB" id="A0A183IXT4"/>
<protein>
    <submittedName>
        <fullName evidence="3">Jacalin-type lectin domain-containing protein</fullName>
    </submittedName>
</protein>
<dbReference type="WBParaSite" id="SBAD_0000874201-mRNA-1">
    <property type="protein sequence ID" value="SBAD_0000874201-mRNA-1"/>
    <property type="gene ID" value="SBAD_0000874201"/>
</dbReference>
<keyword evidence="2" id="KW-1185">Reference proteome</keyword>
<dbReference type="EMBL" id="UZAM01011584">
    <property type="protein sequence ID" value="VDP17090.1"/>
    <property type="molecule type" value="Genomic_DNA"/>
</dbReference>
<organism evidence="3">
    <name type="scientific">Soboliphyme baturini</name>
    <dbReference type="NCBI Taxonomy" id="241478"/>
    <lineage>
        <taxon>Eukaryota</taxon>
        <taxon>Metazoa</taxon>
        <taxon>Ecdysozoa</taxon>
        <taxon>Nematoda</taxon>
        <taxon>Enoplea</taxon>
        <taxon>Dorylaimia</taxon>
        <taxon>Dioctophymatida</taxon>
        <taxon>Dioctophymatoidea</taxon>
        <taxon>Soboliphymatidae</taxon>
        <taxon>Soboliphyme</taxon>
    </lineage>
</organism>
<evidence type="ECO:0000313" key="2">
    <source>
        <dbReference type="Proteomes" id="UP000270296"/>
    </source>
</evidence>
<gene>
    <name evidence="1" type="ORF">SBAD_LOCUS8432</name>
</gene>
<sequence length="131" mass="14381">MSEPGKQYFTFNAQDSREVCAFEAISWVCEPASVITIMIRNQIYGMYGSHYGHEITVGRRWADGALVDVLTAQKFRSSSSPVALKEEAAVERCVASLGGQQLGRSKGINMCATKRGKETRVPLCSQGFLRG</sequence>
<name>A0A183IXT4_9BILA</name>
<evidence type="ECO:0000313" key="1">
    <source>
        <dbReference type="EMBL" id="VDP17090.1"/>
    </source>
</evidence>
<reference evidence="1 2" key="2">
    <citation type="submission" date="2018-11" db="EMBL/GenBank/DDBJ databases">
        <authorList>
            <consortium name="Pathogen Informatics"/>
        </authorList>
    </citation>
    <scope>NUCLEOTIDE SEQUENCE [LARGE SCALE GENOMIC DNA]</scope>
</reference>
<reference evidence="3" key="1">
    <citation type="submission" date="2016-06" db="UniProtKB">
        <authorList>
            <consortium name="WormBaseParasite"/>
        </authorList>
    </citation>
    <scope>IDENTIFICATION</scope>
</reference>